<organism evidence="1 2">
    <name type="scientific">Teichococcus aestuarii</name>
    <dbReference type="NCBI Taxonomy" id="568898"/>
    <lineage>
        <taxon>Bacteria</taxon>
        <taxon>Pseudomonadati</taxon>
        <taxon>Pseudomonadota</taxon>
        <taxon>Alphaproteobacteria</taxon>
        <taxon>Acetobacterales</taxon>
        <taxon>Roseomonadaceae</taxon>
        <taxon>Roseomonas</taxon>
    </lineage>
</organism>
<dbReference type="Proteomes" id="UP000245048">
    <property type="component" value="Unassembled WGS sequence"/>
</dbReference>
<comment type="caution">
    <text evidence="1">The sequence shown here is derived from an EMBL/GenBank/DDBJ whole genome shotgun (WGS) entry which is preliminary data.</text>
</comment>
<gene>
    <name evidence="1" type="ORF">CR165_03765</name>
</gene>
<proteinExistence type="predicted"/>
<dbReference type="AlphaFoldDB" id="A0A2U1V7X9"/>
<protein>
    <submittedName>
        <fullName evidence="1">Uncharacterized protein</fullName>
    </submittedName>
</protein>
<keyword evidence="2" id="KW-1185">Reference proteome</keyword>
<evidence type="ECO:0000313" key="2">
    <source>
        <dbReference type="Proteomes" id="UP000245048"/>
    </source>
</evidence>
<accession>A0A2U1V7X9</accession>
<reference evidence="2" key="1">
    <citation type="submission" date="2017-10" db="EMBL/GenBank/DDBJ databases">
        <authorList>
            <person name="Toshchakov S.V."/>
            <person name="Goeva M.A."/>
        </authorList>
    </citation>
    <scope>NUCLEOTIDE SEQUENCE [LARGE SCALE GENOMIC DNA]</scope>
    <source>
        <strain evidence="2">JR1/69-1-13</strain>
    </source>
</reference>
<dbReference type="RefSeq" id="WP_109515630.1">
    <property type="nucleotide sequence ID" value="NZ_JBHSCH010000058.1"/>
</dbReference>
<dbReference type="OrthoDB" id="7267793at2"/>
<name>A0A2U1V7X9_9PROT</name>
<sequence length="176" mass="18623">MTDAPARLAGLARPMQHAMNNLYMVLQANLEAVQATLPPEERNAVRLGRALQGAREMEALIRAYLRLGRPHEEGQVDSGKFLEAVRPVLALAVGKPLKVEVLATATIAPPRPEVDLALLDLTAGARGLPPGQPPLLRLDGSAIEVNWPAPEGALEALAELGLQASSQDGATRIVLG</sequence>
<evidence type="ECO:0000313" key="1">
    <source>
        <dbReference type="EMBL" id="PWC29995.1"/>
    </source>
</evidence>
<dbReference type="EMBL" id="PDOA01000002">
    <property type="protein sequence ID" value="PWC29995.1"/>
    <property type="molecule type" value="Genomic_DNA"/>
</dbReference>